<sequence length="136" mass="14170">MLFSKSLTVFAALSCFGVVIAKEINQNDPKVYCLKDQVDTTNCIPAPVDPLPSSGTQGIVNNASTTTNQKATSNPTSSFTQNQSTSAVVPSSQYSPTQHEGSPAPAAASSVRSEKNVGLSLTYALVFSGLLVALPF</sequence>
<gene>
    <name evidence="3" type="ORF">CROQUDRAFT_657653</name>
</gene>
<protein>
    <submittedName>
        <fullName evidence="3">Uncharacterized protein</fullName>
    </submittedName>
</protein>
<reference evidence="3" key="1">
    <citation type="submission" date="2013-11" db="EMBL/GenBank/DDBJ databases">
        <title>Genome sequence of the fusiform rust pathogen reveals effectors for host alternation and coevolution with pine.</title>
        <authorList>
            <consortium name="DOE Joint Genome Institute"/>
            <person name="Smith K."/>
            <person name="Pendleton A."/>
            <person name="Kubisiak T."/>
            <person name="Anderson C."/>
            <person name="Salamov A."/>
            <person name="Aerts A."/>
            <person name="Riley R."/>
            <person name="Clum A."/>
            <person name="Lindquist E."/>
            <person name="Ence D."/>
            <person name="Campbell M."/>
            <person name="Kronenberg Z."/>
            <person name="Feau N."/>
            <person name="Dhillon B."/>
            <person name="Hamelin R."/>
            <person name="Burleigh J."/>
            <person name="Smith J."/>
            <person name="Yandell M."/>
            <person name="Nelson C."/>
            <person name="Grigoriev I."/>
            <person name="Davis J."/>
        </authorList>
    </citation>
    <scope>NUCLEOTIDE SEQUENCE</scope>
    <source>
        <strain evidence="3">G11</strain>
    </source>
</reference>
<feature type="chain" id="PRO_5040215796" evidence="2">
    <location>
        <begin position="22"/>
        <end position="136"/>
    </location>
</feature>
<evidence type="ECO:0000256" key="2">
    <source>
        <dbReference type="SAM" id="SignalP"/>
    </source>
</evidence>
<evidence type="ECO:0000313" key="4">
    <source>
        <dbReference type="Proteomes" id="UP000886653"/>
    </source>
</evidence>
<feature type="signal peptide" evidence="2">
    <location>
        <begin position="1"/>
        <end position="21"/>
    </location>
</feature>
<feature type="compositionally biased region" description="Polar residues" evidence="1">
    <location>
        <begin position="53"/>
        <end position="100"/>
    </location>
</feature>
<proteinExistence type="predicted"/>
<organism evidence="3 4">
    <name type="scientific">Cronartium quercuum f. sp. fusiforme G11</name>
    <dbReference type="NCBI Taxonomy" id="708437"/>
    <lineage>
        <taxon>Eukaryota</taxon>
        <taxon>Fungi</taxon>
        <taxon>Dikarya</taxon>
        <taxon>Basidiomycota</taxon>
        <taxon>Pucciniomycotina</taxon>
        <taxon>Pucciniomycetes</taxon>
        <taxon>Pucciniales</taxon>
        <taxon>Coleosporiaceae</taxon>
        <taxon>Cronartium</taxon>
    </lineage>
</organism>
<comment type="caution">
    <text evidence="3">The sequence shown here is derived from an EMBL/GenBank/DDBJ whole genome shotgun (WGS) entry which is preliminary data.</text>
</comment>
<evidence type="ECO:0000313" key="3">
    <source>
        <dbReference type="EMBL" id="KAG0146195.1"/>
    </source>
</evidence>
<dbReference type="EMBL" id="MU167264">
    <property type="protein sequence ID" value="KAG0146195.1"/>
    <property type="molecule type" value="Genomic_DNA"/>
</dbReference>
<accession>A0A9P6NMG6</accession>
<evidence type="ECO:0000256" key="1">
    <source>
        <dbReference type="SAM" id="MobiDB-lite"/>
    </source>
</evidence>
<feature type="region of interest" description="Disordered" evidence="1">
    <location>
        <begin position="45"/>
        <end position="109"/>
    </location>
</feature>
<dbReference type="Proteomes" id="UP000886653">
    <property type="component" value="Unassembled WGS sequence"/>
</dbReference>
<keyword evidence="2" id="KW-0732">Signal</keyword>
<name>A0A9P6NMG6_9BASI</name>
<keyword evidence="4" id="KW-1185">Reference proteome</keyword>
<dbReference type="AlphaFoldDB" id="A0A9P6NMG6"/>